<dbReference type="RefSeq" id="WP_173273835.1">
    <property type="nucleotide sequence ID" value="NZ_JABMKV010000005.1"/>
</dbReference>
<accession>A0ABX2DGL1</accession>
<feature type="domain" description="CAAX prenyl protease 2/Lysostaphin resistance protein A-like" evidence="2">
    <location>
        <begin position="84"/>
        <end position="178"/>
    </location>
</feature>
<dbReference type="PANTHER" id="PTHR36435:SF1">
    <property type="entry name" value="CAAX AMINO TERMINAL PROTEASE FAMILY PROTEIN"/>
    <property type="match status" value="1"/>
</dbReference>
<keyword evidence="3" id="KW-0645">Protease</keyword>
<proteinExistence type="predicted"/>
<dbReference type="PANTHER" id="PTHR36435">
    <property type="entry name" value="SLR1288 PROTEIN"/>
    <property type="match status" value="1"/>
</dbReference>
<organism evidence="3 4">
    <name type="scientific">Pedobacter boryungensis</name>
    <dbReference type="NCBI Taxonomy" id="869962"/>
    <lineage>
        <taxon>Bacteria</taxon>
        <taxon>Pseudomonadati</taxon>
        <taxon>Bacteroidota</taxon>
        <taxon>Sphingobacteriia</taxon>
        <taxon>Sphingobacteriales</taxon>
        <taxon>Sphingobacteriaceae</taxon>
        <taxon>Pedobacter</taxon>
    </lineage>
</organism>
<comment type="caution">
    <text evidence="3">The sequence shown here is derived from an EMBL/GenBank/DDBJ whole genome shotgun (WGS) entry which is preliminary data.</text>
</comment>
<dbReference type="Pfam" id="PF02517">
    <property type="entry name" value="Rce1-like"/>
    <property type="match status" value="1"/>
</dbReference>
<feature type="transmembrane region" description="Helical" evidence="1">
    <location>
        <begin position="46"/>
        <end position="68"/>
    </location>
</feature>
<name>A0ABX2DGL1_9SPHI</name>
<keyword evidence="1" id="KW-0472">Membrane</keyword>
<keyword evidence="3" id="KW-0482">Metalloprotease</keyword>
<keyword evidence="4" id="KW-1185">Reference proteome</keyword>
<reference evidence="3 4" key="1">
    <citation type="submission" date="2020-05" db="EMBL/GenBank/DDBJ databases">
        <title>Description of Pedobacter foliorum sp. nov.</title>
        <authorList>
            <person name="Qi S."/>
            <person name="Carlier A."/>
            <person name="Cnockaert M."/>
            <person name="Vandamme P."/>
        </authorList>
    </citation>
    <scope>NUCLEOTIDE SEQUENCE [LARGE SCALE GENOMIC DNA]</scope>
    <source>
        <strain evidence="3 4">LMG 31300</strain>
    </source>
</reference>
<protein>
    <submittedName>
        <fullName evidence="3">CPBP family intramembrane metalloprotease</fullName>
    </submittedName>
</protein>
<evidence type="ECO:0000259" key="2">
    <source>
        <dbReference type="Pfam" id="PF02517"/>
    </source>
</evidence>
<feature type="transmembrane region" description="Helical" evidence="1">
    <location>
        <begin position="80"/>
        <end position="102"/>
    </location>
</feature>
<keyword evidence="1" id="KW-0812">Transmembrane</keyword>
<keyword evidence="1" id="KW-1133">Transmembrane helix</keyword>
<gene>
    <name evidence="3" type="ORF">HQN85_15155</name>
</gene>
<sequence length="187" mass="21077">MDTELKSALIRVLPFIGIIALMFILKKRGKVQSEDFLLQKPTKISTAIFIVLGFIMFAVITEYLLFGSGLVNINPWRHELLISIIRITGAVILAPIAEELVFRGILLSKLNKKLNIHVAIFVQAISFVLSHSFTYENTLESNVGICQVFVDACLYGYARYYTKSIYTPMAMHIGSNLMATLERFLLV</sequence>
<evidence type="ECO:0000256" key="1">
    <source>
        <dbReference type="SAM" id="Phobius"/>
    </source>
</evidence>
<evidence type="ECO:0000313" key="3">
    <source>
        <dbReference type="EMBL" id="NQX33075.1"/>
    </source>
</evidence>
<dbReference type="Proteomes" id="UP000762110">
    <property type="component" value="Unassembled WGS sequence"/>
</dbReference>
<dbReference type="GO" id="GO:0008237">
    <property type="term" value="F:metallopeptidase activity"/>
    <property type="evidence" value="ECO:0007669"/>
    <property type="project" value="UniProtKB-KW"/>
</dbReference>
<evidence type="ECO:0000313" key="4">
    <source>
        <dbReference type="Proteomes" id="UP000762110"/>
    </source>
</evidence>
<dbReference type="InterPro" id="IPR052710">
    <property type="entry name" value="CAAX_protease"/>
</dbReference>
<dbReference type="InterPro" id="IPR003675">
    <property type="entry name" value="Rce1/LyrA-like_dom"/>
</dbReference>
<feature type="transmembrane region" description="Helical" evidence="1">
    <location>
        <begin position="6"/>
        <end position="25"/>
    </location>
</feature>
<keyword evidence="3" id="KW-0378">Hydrolase</keyword>
<dbReference type="EMBL" id="JABMKV010000005">
    <property type="protein sequence ID" value="NQX33075.1"/>
    <property type="molecule type" value="Genomic_DNA"/>
</dbReference>